<proteinExistence type="predicted"/>
<accession>A0A9X4QKE5</accession>
<gene>
    <name evidence="2" type="ORF">OMP38_00910</name>
</gene>
<dbReference type="RefSeq" id="WP_277563503.1">
    <property type="nucleotide sequence ID" value="NZ_JAPDHZ010000002.1"/>
</dbReference>
<keyword evidence="3" id="KW-1185">Reference proteome</keyword>
<evidence type="ECO:0000259" key="1">
    <source>
        <dbReference type="PROSITE" id="PS51186"/>
    </source>
</evidence>
<evidence type="ECO:0000313" key="3">
    <source>
        <dbReference type="Proteomes" id="UP001153387"/>
    </source>
</evidence>
<dbReference type="PANTHER" id="PTHR13355:SF11">
    <property type="entry name" value="GLUCOSAMINE 6-PHOSPHATE N-ACETYLTRANSFERASE"/>
    <property type="match status" value="1"/>
</dbReference>
<comment type="caution">
    <text evidence="2">The sequence shown here is derived from an EMBL/GenBank/DDBJ whole genome shotgun (WGS) entry which is preliminary data.</text>
</comment>
<dbReference type="PROSITE" id="PS51186">
    <property type="entry name" value="GNAT"/>
    <property type="match status" value="1"/>
</dbReference>
<keyword evidence="2" id="KW-0012">Acyltransferase</keyword>
<dbReference type="EC" id="2.3.1.-" evidence="2"/>
<dbReference type="AlphaFoldDB" id="A0A9X4QKE5"/>
<protein>
    <submittedName>
        <fullName evidence="2">GNAT family N-acetyltransferase</fullName>
        <ecNumber evidence="2">2.3.1.-</ecNumber>
    </submittedName>
</protein>
<keyword evidence="2" id="KW-0808">Transferase</keyword>
<feature type="domain" description="N-acetyltransferase" evidence="1">
    <location>
        <begin position="1"/>
        <end position="146"/>
    </location>
</feature>
<dbReference type="SUPFAM" id="SSF55729">
    <property type="entry name" value="Acyl-CoA N-acyltransferases (Nat)"/>
    <property type="match status" value="1"/>
</dbReference>
<evidence type="ECO:0000313" key="2">
    <source>
        <dbReference type="EMBL" id="MDG0789574.1"/>
    </source>
</evidence>
<dbReference type="GO" id="GO:0004343">
    <property type="term" value="F:glucosamine 6-phosphate N-acetyltransferase activity"/>
    <property type="evidence" value="ECO:0007669"/>
    <property type="project" value="TreeGrafter"/>
</dbReference>
<reference evidence="2 3" key="1">
    <citation type="submission" date="2022-10" db="EMBL/GenBank/DDBJ databases">
        <title>Comparative genomic analysis of Cohnella hashimotonis sp. nov., isolated from the International Space Station.</title>
        <authorList>
            <person name="Simpson A."/>
            <person name="Venkateswaran K."/>
        </authorList>
    </citation>
    <scope>NUCLEOTIDE SEQUENCE [LARGE SCALE GENOMIC DNA]</scope>
    <source>
        <strain evidence="2 3">DSM 18997</strain>
    </source>
</reference>
<organism evidence="2 3">
    <name type="scientific">Cohnella ginsengisoli</name>
    <dbReference type="NCBI Taxonomy" id="425004"/>
    <lineage>
        <taxon>Bacteria</taxon>
        <taxon>Bacillati</taxon>
        <taxon>Bacillota</taxon>
        <taxon>Bacilli</taxon>
        <taxon>Bacillales</taxon>
        <taxon>Paenibacillaceae</taxon>
        <taxon>Cohnella</taxon>
    </lineage>
</organism>
<dbReference type="InterPro" id="IPR039143">
    <property type="entry name" value="GNPNAT1-like"/>
</dbReference>
<dbReference type="Gene3D" id="3.40.630.30">
    <property type="match status" value="1"/>
</dbReference>
<dbReference type="PANTHER" id="PTHR13355">
    <property type="entry name" value="GLUCOSAMINE 6-PHOSPHATE N-ACETYLTRANSFERASE"/>
    <property type="match status" value="1"/>
</dbReference>
<name>A0A9X4QKE5_9BACL</name>
<dbReference type="InterPro" id="IPR000182">
    <property type="entry name" value="GNAT_dom"/>
</dbReference>
<dbReference type="InterPro" id="IPR016181">
    <property type="entry name" value="Acyl_CoA_acyltransferase"/>
</dbReference>
<dbReference type="Proteomes" id="UP001153387">
    <property type="component" value="Unassembled WGS sequence"/>
</dbReference>
<dbReference type="CDD" id="cd04301">
    <property type="entry name" value="NAT_SF"/>
    <property type="match status" value="1"/>
</dbReference>
<sequence length="146" mass="16438">MECKLVTEQSELEQCLAVRTEVFVQEQGVSPEEEVDEYDASPSACRHFLATDHGKPLAAARWKTFEPGIAKLQRIAVRLHYRGRSIGRLIVTAMERDAAEMGYERAILDAQCSAEPFYAKLGYATISEEPFYDAGILHVRMSKALR</sequence>
<dbReference type="Pfam" id="PF13673">
    <property type="entry name" value="Acetyltransf_10"/>
    <property type="match status" value="1"/>
</dbReference>
<dbReference type="EMBL" id="JAPDHZ010000002">
    <property type="protein sequence ID" value="MDG0789574.1"/>
    <property type="molecule type" value="Genomic_DNA"/>
</dbReference>